<keyword evidence="3 6" id="KW-1133">Transmembrane helix</keyword>
<protein>
    <recommendedName>
        <fullName evidence="7">RDD domain-containing protein</fullName>
    </recommendedName>
</protein>
<evidence type="ECO:0000313" key="8">
    <source>
        <dbReference type="EMBL" id="GGL13191.1"/>
    </source>
</evidence>
<dbReference type="Pfam" id="PF06271">
    <property type="entry name" value="RDD"/>
    <property type="match status" value="1"/>
</dbReference>
<dbReference type="PANTHER" id="PTHR37042">
    <property type="entry name" value="OUTER MEMBRANE PROTEIN RV1973"/>
    <property type="match status" value="1"/>
</dbReference>
<dbReference type="EMBL" id="BMMH01000005">
    <property type="protein sequence ID" value="GGL13191.1"/>
    <property type="molecule type" value="Genomic_DNA"/>
</dbReference>
<gene>
    <name evidence="8" type="ORF">GCM10011588_29520</name>
</gene>
<accession>A0A917VTQ4</accession>
<feature type="transmembrane region" description="Helical" evidence="6">
    <location>
        <begin position="198"/>
        <end position="220"/>
    </location>
</feature>
<keyword evidence="9" id="KW-1185">Reference proteome</keyword>
<evidence type="ECO:0000256" key="1">
    <source>
        <dbReference type="ARBA" id="ARBA00004141"/>
    </source>
</evidence>
<feature type="compositionally biased region" description="Acidic residues" evidence="5">
    <location>
        <begin position="15"/>
        <end position="27"/>
    </location>
</feature>
<sequence length="353" mass="37729">MTTRMTDRTASGPETDPDLDTATDETAETAADTDISDAAESTSGTDISGPDFASWRARALAFVVDTGCPAAVLAVSLATATVAASDPWMQVPAAVVAVAVLAAAIWNIGYRQGKTGRTLGKTLLGIRTDRVRSARPPGVARALFRAAAHLVDTVPLLTGWFWPLRDARRQTFADKLADTVVVVSAGVADTDRTRARRFALGGFGLLALVTVGLATTQYTVDYRHDRATERTRTEVARIAGDYTVALLSYEPDTVESDLSAAGEKLTGDFLRYYQDYTKTVVIPAAKEKKVATRAQAAGAAVLNADDRHATVLVFINQATTTADNPQPAAMSSTVRVELVEIGHEWRISQFEPI</sequence>
<organism evidence="8 9">
    <name type="scientific">Nocardia jinanensis</name>
    <dbReference type="NCBI Taxonomy" id="382504"/>
    <lineage>
        <taxon>Bacteria</taxon>
        <taxon>Bacillati</taxon>
        <taxon>Actinomycetota</taxon>
        <taxon>Actinomycetes</taxon>
        <taxon>Mycobacteriales</taxon>
        <taxon>Nocardiaceae</taxon>
        <taxon>Nocardia</taxon>
    </lineage>
</organism>
<dbReference type="AlphaFoldDB" id="A0A917VTQ4"/>
<reference evidence="8" key="2">
    <citation type="submission" date="2020-09" db="EMBL/GenBank/DDBJ databases">
        <authorList>
            <person name="Sun Q."/>
            <person name="Zhou Y."/>
        </authorList>
    </citation>
    <scope>NUCLEOTIDE SEQUENCE</scope>
    <source>
        <strain evidence="8">CGMCC 4.3508</strain>
    </source>
</reference>
<evidence type="ECO:0000313" key="9">
    <source>
        <dbReference type="Proteomes" id="UP000638263"/>
    </source>
</evidence>
<keyword evidence="2 6" id="KW-0812">Transmembrane</keyword>
<evidence type="ECO:0000256" key="2">
    <source>
        <dbReference type="ARBA" id="ARBA00022692"/>
    </source>
</evidence>
<evidence type="ECO:0000256" key="4">
    <source>
        <dbReference type="ARBA" id="ARBA00023136"/>
    </source>
</evidence>
<dbReference type="InterPro" id="IPR010432">
    <property type="entry name" value="RDD"/>
</dbReference>
<feature type="transmembrane region" description="Helical" evidence="6">
    <location>
        <begin position="89"/>
        <end position="109"/>
    </location>
</feature>
<dbReference type="GO" id="GO:0016020">
    <property type="term" value="C:membrane"/>
    <property type="evidence" value="ECO:0007669"/>
    <property type="project" value="UniProtKB-SubCell"/>
</dbReference>
<feature type="domain" description="RDD" evidence="7">
    <location>
        <begin position="53"/>
        <end position="177"/>
    </location>
</feature>
<evidence type="ECO:0000256" key="3">
    <source>
        <dbReference type="ARBA" id="ARBA00022989"/>
    </source>
</evidence>
<proteinExistence type="predicted"/>
<evidence type="ECO:0000256" key="6">
    <source>
        <dbReference type="SAM" id="Phobius"/>
    </source>
</evidence>
<feature type="compositionally biased region" description="Low complexity" evidence="5">
    <location>
        <begin position="28"/>
        <end position="43"/>
    </location>
</feature>
<evidence type="ECO:0000259" key="7">
    <source>
        <dbReference type="Pfam" id="PF06271"/>
    </source>
</evidence>
<reference evidence="8" key="1">
    <citation type="journal article" date="2014" name="Int. J. Syst. Evol. Microbiol.">
        <title>Complete genome sequence of Corynebacterium casei LMG S-19264T (=DSM 44701T), isolated from a smear-ripened cheese.</title>
        <authorList>
            <consortium name="US DOE Joint Genome Institute (JGI-PGF)"/>
            <person name="Walter F."/>
            <person name="Albersmeier A."/>
            <person name="Kalinowski J."/>
            <person name="Ruckert C."/>
        </authorList>
    </citation>
    <scope>NUCLEOTIDE SEQUENCE</scope>
    <source>
        <strain evidence="8">CGMCC 4.3508</strain>
    </source>
</reference>
<dbReference type="Proteomes" id="UP000638263">
    <property type="component" value="Unassembled WGS sequence"/>
</dbReference>
<evidence type="ECO:0000256" key="5">
    <source>
        <dbReference type="SAM" id="MobiDB-lite"/>
    </source>
</evidence>
<feature type="region of interest" description="Disordered" evidence="5">
    <location>
        <begin position="1"/>
        <end position="47"/>
    </location>
</feature>
<comment type="subcellular location">
    <subcellularLocation>
        <location evidence="1">Membrane</location>
        <topology evidence="1">Multi-pass membrane protein</topology>
    </subcellularLocation>
</comment>
<comment type="caution">
    <text evidence="8">The sequence shown here is derived from an EMBL/GenBank/DDBJ whole genome shotgun (WGS) entry which is preliminary data.</text>
</comment>
<feature type="transmembrane region" description="Helical" evidence="6">
    <location>
        <begin position="59"/>
        <end position="83"/>
    </location>
</feature>
<name>A0A917VTQ4_9NOCA</name>
<dbReference type="PANTHER" id="PTHR37042:SF4">
    <property type="entry name" value="OUTER MEMBRANE PROTEIN RV1973"/>
    <property type="match status" value="1"/>
</dbReference>
<keyword evidence="4 6" id="KW-0472">Membrane</keyword>